<sequence length="368" mass="41969">MLQDEAPKWHTDVFQIPKGSIYITTAFTRSLEPEQIMLTINEPIGRGTFGLVYKAHVNKLDSVVAIKQVANNSNHSGNELKIMNNMLDHCNIVRLMMHCFTGVCEPRQRYMLLIMEYMPMSLLKYISQYDEHQIPFIYVRVLSYQMFRGLAHLHSQCICHRDVKPDNMLLDPTTMNLKLSDFGSAKLMKKNELSSTYICSRLYRAPELFAKIETYDTSMDIWSAGCVLAELIKGTPLFRNEYDQLLHMMTMLGTVGLVNCPELLAKVSWAENLPIIARPSSQTLIGKTIPHDLAALLNQCLVFNPTARIAPLKACAHPSYDELRLMDTLRTPMPSGAQLPPLFNFSKHELQVDPDLWMHLLPLQLSEL</sequence>
<keyword evidence="4 7" id="KW-0547">Nucleotide-binding</keyword>
<dbReference type="KEGG" id="dgr:6562790"/>
<evidence type="ECO:0000256" key="1">
    <source>
        <dbReference type="ARBA" id="ARBA00005527"/>
    </source>
</evidence>
<name>B4JA48_DROGR</name>
<dbReference type="InterPro" id="IPR008271">
    <property type="entry name" value="Ser/Thr_kinase_AS"/>
</dbReference>
<dbReference type="InParanoid" id="B4JA48"/>
<proteinExistence type="inferred from homology"/>
<dbReference type="SUPFAM" id="SSF56112">
    <property type="entry name" value="Protein kinase-like (PK-like)"/>
    <property type="match status" value="1"/>
</dbReference>
<keyword evidence="2 8" id="KW-0723">Serine/threonine-protein kinase</keyword>
<dbReference type="Gene3D" id="1.10.510.10">
    <property type="entry name" value="Transferase(Phosphotransferase) domain 1"/>
    <property type="match status" value="1"/>
</dbReference>
<dbReference type="GO" id="GO:0005737">
    <property type="term" value="C:cytoplasm"/>
    <property type="evidence" value="ECO:0007669"/>
    <property type="project" value="TreeGrafter"/>
</dbReference>
<evidence type="ECO:0000256" key="7">
    <source>
        <dbReference type="PROSITE-ProRule" id="PRU10141"/>
    </source>
</evidence>
<reference evidence="10 11" key="1">
    <citation type="journal article" date="2007" name="Nature">
        <title>Evolution of genes and genomes on the Drosophila phylogeny.</title>
        <authorList>
            <consortium name="Drosophila 12 Genomes Consortium"/>
            <person name="Clark A.G."/>
            <person name="Eisen M.B."/>
            <person name="Smith D.R."/>
            <person name="Bergman C.M."/>
            <person name="Oliver B."/>
            <person name="Markow T.A."/>
            <person name="Kaufman T.C."/>
            <person name="Kellis M."/>
            <person name="Gelbart W."/>
            <person name="Iyer V.N."/>
            <person name="Pollard D.A."/>
            <person name="Sackton T.B."/>
            <person name="Larracuente A.M."/>
            <person name="Singh N.D."/>
            <person name="Abad J.P."/>
            <person name="Abt D.N."/>
            <person name="Adryan B."/>
            <person name="Aguade M."/>
            <person name="Akashi H."/>
            <person name="Anderson W.W."/>
            <person name="Aquadro C.F."/>
            <person name="Ardell D.H."/>
            <person name="Arguello R."/>
            <person name="Artieri C.G."/>
            <person name="Barbash D.A."/>
            <person name="Barker D."/>
            <person name="Barsanti P."/>
            <person name="Batterham P."/>
            <person name="Batzoglou S."/>
            <person name="Begun D."/>
            <person name="Bhutkar A."/>
            <person name="Blanco E."/>
            <person name="Bosak S.A."/>
            <person name="Bradley R.K."/>
            <person name="Brand A.D."/>
            <person name="Brent M.R."/>
            <person name="Brooks A.N."/>
            <person name="Brown R.H."/>
            <person name="Butlin R.K."/>
            <person name="Caggese C."/>
            <person name="Calvi B.R."/>
            <person name="Bernardo de Carvalho A."/>
            <person name="Caspi A."/>
            <person name="Castrezana S."/>
            <person name="Celniker S.E."/>
            <person name="Chang J.L."/>
            <person name="Chapple C."/>
            <person name="Chatterji S."/>
            <person name="Chinwalla A."/>
            <person name="Civetta A."/>
            <person name="Clifton S.W."/>
            <person name="Comeron J.M."/>
            <person name="Costello J.C."/>
            <person name="Coyne J.A."/>
            <person name="Daub J."/>
            <person name="David R.G."/>
            <person name="Delcher A.L."/>
            <person name="Delehaunty K."/>
            <person name="Do C.B."/>
            <person name="Ebling H."/>
            <person name="Edwards K."/>
            <person name="Eickbush T."/>
            <person name="Evans J.D."/>
            <person name="Filipski A."/>
            <person name="Findeiss S."/>
            <person name="Freyhult E."/>
            <person name="Fulton L."/>
            <person name="Fulton R."/>
            <person name="Garcia A.C."/>
            <person name="Gardiner A."/>
            <person name="Garfield D.A."/>
            <person name="Garvin B.E."/>
            <person name="Gibson G."/>
            <person name="Gilbert D."/>
            <person name="Gnerre S."/>
            <person name="Godfrey J."/>
            <person name="Good R."/>
            <person name="Gotea V."/>
            <person name="Gravely B."/>
            <person name="Greenberg A.J."/>
            <person name="Griffiths-Jones S."/>
            <person name="Gross S."/>
            <person name="Guigo R."/>
            <person name="Gustafson E.A."/>
            <person name="Haerty W."/>
            <person name="Hahn M.W."/>
            <person name="Halligan D.L."/>
            <person name="Halpern A.L."/>
            <person name="Halter G.M."/>
            <person name="Han M.V."/>
            <person name="Heger A."/>
            <person name="Hillier L."/>
            <person name="Hinrichs A.S."/>
            <person name="Holmes I."/>
            <person name="Hoskins R.A."/>
            <person name="Hubisz M.J."/>
            <person name="Hultmark D."/>
            <person name="Huntley M.A."/>
            <person name="Jaffe D.B."/>
            <person name="Jagadeeshan S."/>
            <person name="Jeck W.R."/>
            <person name="Johnson J."/>
            <person name="Jones C.D."/>
            <person name="Jordan W.C."/>
            <person name="Karpen G.H."/>
            <person name="Kataoka E."/>
            <person name="Keightley P.D."/>
            <person name="Kheradpour P."/>
            <person name="Kirkness E.F."/>
            <person name="Koerich L.B."/>
            <person name="Kristiansen K."/>
            <person name="Kudrna D."/>
            <person name="Kulathinal R.J."/>
            <person name="Kumar S."/>
            <person name="Kwok R."/>
            <person name="Lander E."/>
            <person name="Langley C.H."/>
            <person name="Lapoint R."/>
            <person name="Lazzaro B.P."/>
            <person name="Lee S.J."/>
            <person name="Levesque L."/>
            <person name="Li R."/>
            <person name="Lin C.F."/>
            <person name="Lin M.F."/>
            <person name="Lindblad-Toh K."/>
            <person name="Llopart A."/>
            <person name="Long M."/>
            <person name="Low L."/>
            <person name="Lozovsky E."/>
            <person name="Lu J."/>
            <person name="Luo M."/>
            <person name="Machado C.A."/>
            <person name="Makalowski W."/>
            <person name="Marzo M."/>
            <person name="Matsuda M."/>
            <person name="Matzkin L."/>
            <person name="McAllister B."/>
            <person name="McBride C.S."/>
            <person name="McKernan B."/>
            <person name="McKernan K."/>
            <person name="Mendez-Lago M."/>
            <person name="Minx P."/>
            <person name="Mollenhauer M.U."/>
            <person name="Montooth K."/>
            <person name="Mount S.M."/>
            <person name="Mu X."/>
            <person name="Myers E."/>
            <person name="Negre B."/>
            <person name="Newfeld S."/>
            <person name="Nielsen R."/>
            <person name="Noor M.A."/>
            <person name="O'Grady P."/>
            <person name="Pachter L."/>
            <person name="Papaceit M."/>
            <person name="Parisi M.J."/>
            <person name="Parisi M."/>
            <person name="Parts L."/>
            <person name="Pedersen J.S."/>
            <person name="Pesole G."/>
            <person name="Phillippy A.M."/>
            <person name="Ponting C.P."/>
            <person name="Pop M."/>
            <person name="Porcelli D."/>
            <person name="Powell J.R."/>
            <person name="Prohaska S."/>
            <person name="Pruitt K."/>
            <person name="Puig M."/>
            <person name="Quesneville H."/>
            <person name="Ram K.R."/>
            <person name="Rand D."/>
            <person name="Rasmussen M.D."/>
            <person name="Reed L.K."/>
            <person name="Reenan R."/>
            <person name="Reily A."/>
            <person name="Remington K.A."/>
            <person name="Rieger T.T."/>
            <person name="Ritchie M.G."/>
            <person name="Robin C."/>
            <person name="Rogers Y.H."/>
            <person name="Rohde C."/>
            <person name="Rozas J."/>
            <person name="Rubenfield M.J."/>
            <person name="Ruiz A."/>
            <person name="Russo S."/>
            <person name="Salzberg S.L."/>
            <person name="Sanchez-Gracia A."/>
            <person name="Saranga D.J."/>
            <person name="Sato H."/>
            <person name="Schaeffer S.W."/>
            <person name="Schatz M.C."/>
            <person name="Schlenke T."/>
            <person name="Schwartz R."/>
            <person name="Segarra C."/>
            <person name="Singh R.S."/>
            <person name="Sirot L."/>
            <person name="Sirota M."/>
            <person name="Sisneros N.B."/>
            <person name="Smith C.D."/>
            <person name="Smith T.F."/>
            <person name="Spieth J."/>
            <person name="Stage D.E."/>
            <person name="Stark A."/>
            <person name="Stephan W."/>
            <person name="Strausberg R.L."/>
            <person name="Strempel S."/>
            <person name="Sturgill D."/>
            <person name="Sutton G."/>
            <person name="Sutton G.G."/>
            <person name="Tao W."/>
            <person name="Teichmann S."/>
            <person name="Tobari Y.N."/>
            <person name="Tomimura Y."/>
            <person name="Tsolas J.M."/>
            <person name="Valente V.L."/>
            <person name="Venter E."/>
            <person name="Venter J.C."/>
            <person name="Vicario S."/>
            <person name="Vieira F.G."/>
            <person name="Vilella A.J."/>
            <person name="Villasante A."/>
            <person name="Walenz B."/>
            <person name="Wang J."/>
            <person name="Wasserman M."/>
            <person name="Watts T."/>
            <person name="Wilson D."/>
            <person name="Wilson R.K."/>
            <person name="Wing R.A."/>
            <person name="Wolfner M.F."/>
            <person name="Wong A."/>
            <person name="Wong G.K."/>
            <person name="Wu C.I."/>
            <person name="Wu G."/>
            <person name="Yamamoto D."/>
            <person name="Yang H.P."/>
            <person name="Yang S.P."/>
            <person name="Yorke J.A."/>
            <person name="Yoshida K."/>
            <person name="Zdobnov E."/>
            <person name="Zhang P."/>
            <person name="Zhang Y."/>
            <person name="Zimin A.V."/>
            <person name="Baldwin J."/>
            <person name="Abdouelleil A."/>
            <person name="Abdulkadir J."/>
            <person name="Abebe A."/>
            <person name="Abera B."/>
            <person name="Abreu J."/>
            <person name="Acer S.C."/>
            <person name="Aftuck L."/>
            <person name="Alexander A."/>
            <person name="An P."/>
            <person name="Anderson E."/>
            <person name="Anderson S."/>
            <person name="Arachi H."/>
            <person name="Azer M."/>
            <person name="Bachantsang P."/>
            <person name="Barry A."/>
            <person name="Bayul T."/>
            <person name="Berlin A."/>
            <person name="Bessette D."/>
            <person name="Bloom T."/>
            <person name="Blye J."/>
            <person name="Boguslavskiy L."/>
            <person name="Bonnet C."/>
            <person name="Boukhgalter B."/>
            <person name="Bourzgui I."/>
            <person name="Brown A."/>
            <person name="Cahill P."/>
            <person name="Channer S."/>
            <person name="Cheshatsang Y."/>
            <person name="Chuda L."/>
            <person name="Citroen M."/>
            <person name="Collymore A."/>
            <person name="Cooke P."/>
            <person name="Costello M."/>
            <person name="D'Aco K."/>
            <person name="Daza R."/>
            <person name="De Haan G."/>
            <person name="DeGray S."/>
            <person name="DeMaso C."/>
            <person name="Dhargay N."/>
            <person name="Dooley K."/>
            <person name="Dooley E."/>
            <person name="Doricent M."/>
            <person name="Dorje P."/>
            <person name="Dorjee K."/>
            <person name="Dupes A."/>
            <person name="Elong R."/>
            <person name="Falk J."/>
            <person name="Farina A."/>
            <person name="Faro S."/>
            <person name="Ferguson D."/>
            <person name="Fisher S."/>
            <person name="Foley C.D."/>
            <person name="Franke A."/>
            <person name="Friedrich D."/>
            <person name="Gadbois L."/>
            <person name="Gearin G."/>
            <person name="Gearin C.R."/>
            <person name="Giannoukos G."/>
            <person name="Goode T."/>
            <person name="Graham J."/>
            <person name="Grandbois E."/>
            <person name="Grewal S."/>
            <person name="Gyaltsen K."/>
            <person name="Hafez N."/>
            <person name="Hagos B."/>
            <person name="Hall J."/>
            <person name="Henson C."/>
            <person name="Hollinger A."/>
            <person name="Honan T."/>
            <person name="Huard M.D."/>
            <person name="Hughes L."/>
            <person name="Hurhula B."/>
            <person name="Husby M.E."/>
            <person name="Kamat A."/>
            <person name="Kanga B."/>
            <person name="Kashin S."/>
            <person name="Khazanovich D."/>
            <person name="Kisner P."/>
            <person name="Lance K."/>
            <person name="Lara M."/>
            <person name="Lee W."/>
            <person name="Lennon N."/>
            <person name="Letendre F."/>
            <person name="LeVine R."/>
            <person name="Lipovsky A."/>
            <person name="Liu X."/>
            <person name="Liu J."/>
            <person name="Liu S."/>
            <person name="Lokyitsang T."/>
            <person name="Lokyitsang Y."/>
            <person name="Lubonja R."/>
            <person name="Lui A."/>
            <person name="MacDonald P."/>
            <person name="Magnisalis V."/>
            <person name="Maru K."/>
            <person name="Matthews C."/>
            <person name="McCusker W."/>
            <person name="McDonough S."/>
            <person name="Mehta T."/>
            <person name="Meldrim J."/>
            <person name="Meneus L."/>
            <person name="Mihai O."/>
            <person name="Mihalev A."/>
            <person name="Mihova T."/>
            <person name="Mittelman R."/>
            <person name="Mlenga V."/>
            <person name="Montmayeur A."/>
            <person name="Mulrain L."/>
            <person name="Navidi A."/>
            <person name="Naylor J."/>
            <person name="Negash T."/>
            <person name="Nguyen T."/>
            <person name="Nguyen N."/>
            <person name="Nicol R."/>
            <person name="Norbu C."/>
            <person name="Norbu N."/>
            <person name="Novod N."/>
            <person name="O'Neill B."/>
            <person name="Osman S."/>
            <person name="Markiewicz E."/>
            <person name="Oyono O.L."/>
            <person name="Patti C."/>
            <person name="Phunkhang P."/>
            <person name="Pierre F."/>
            <person name="Priest M."/>
            <person name="Raghuraman S."/>
            <person name="Rege F."/>
            <person name="Reyes R."/>
            <person name="Rise C."/>
            <person name="Rogov P."/>
            <person name="Ross K."/>
            <person name="Ryan E."/>
            <person name="Settipalli S."/>
            <person name="Shea T."/>
            <person name="Sherpa N."/>
            <person name="Shi L."/>
            <person name="Shih D."/>
            <person name="Sparrow T."/>
            <person name="Spaulding J."/>
            <person name="Stalker J."/>
            <person name="Stange-Thomann N."/>
            <person name="Stavropoulos S."/>
            <person name="Stone C."/>
            <person name="Strader C."/>
            <person name="Tesfaye S."/>
            <person name="Thomson T."/>
            <person name="Thoulutsang Y."/>
            <person name="Thoulutsang D."/>
            <person name="Topham K."/>
            <person name="Topping I."/>
            <person name="Tsamla T."/>
            <person name="Vassiliev H."/>
            <person name="Vo A."/>
            <person name="Wangchuk T."/>
            <person name="Wangdi T."/>
            <person name="Weiand M."/>
            <person name="Wilkinson J."/>
            <person name="Wilson A."/>
            <person name="Yadav S."/>
            <person name="Young G."/>
            <person name="Yu Q."/>
            <person name="Zembek L."/>
            <person name="Zhong D."/>
            <person name="Zimmer A."/>
            <person name="Zwirko Z."/>
            <person name="Jaffe D.B."/>
            <person name="Alvarez P."/>
            <person name="Brockman W."/>
            <person name="Butler J."/>
            <person name="Chin C."/>
            <person name="Gnerre S."/>
            <person name="Grabherr M."/>
            <person name="Kleber M."/>
            <person name="Mauceli E."/>
            <person name="MacCallum I."/>
        </authorList>
    </citation>
    <scope>NUCLEOTIDE SEQUENCE [LARGE SCALE GENOMIC DNA]</scope>
    <source>
        <strain evidence="11">Tucson 15287-2541.00</strain>
    </source>
</reference>
<evidence type="ECO:0000256" key="5">
    <source>
        <dbReference type="ARBA" id="ARBA00022777"/>
    </source>
</evidence>
<evidence type="ECO:0000256" key="3">
    <source>
        <dbReference type="ARBA" id="ARBA00022679"/>
    </source>
</evidence>
<dbReference type="AlphaFoldDB" id="B4JA48"/>
<evidence type="ECO:0000259" key="9">
    <source>
        <dbReference type="PROSITE" id="PS50011"/>
    </source>
</evidence>
<feature type="binding site" evidence="7">
    <location>
        <position position="67"/>
    </location>
    <ligand>
        <name>ATP</name>
        <dbReference type="ChEBI" id="CHEBI:30616"/>
    </ligand>
</feature>
<dbReference type="PhylomeDB" id="B4JA48"/>
<dbReference type="Gene3D" id="3.30.200.20">
    <property type="entry name" value="Phosphorylase Kinase, domain 1"/>
    <property type="match status" value="1"/>
</dbReference>
<gene>
    <name evidence="10" type="primary">Dgri\GH11389</name>
    <name evidence="10" type="ORF">Dgri_GH11389</name>
</gene>
<dbReference type="InterPro" id="IPR050591">
    <property type="entry name" value="GSK-3"/>
</dbReference>
<protein>
    <submittedName>
        <fullName evidence="10">GH11389</fullName>
    </submittedName>
</protein>
<accession>B4JA48</accession>
<dbReference type="FunCoup" id="B4JA48">
    <property type="interactions" value="2"/>
</dbReference>
<comment type="similarity">
    <text evidence="1">Belongs to the protein kinase superfamily. CMGC Ser/Thr protein kinase family. GSK-3 subfamily.</text>
</comment>
<dbReference type="PROSITE" id="PS00107">
    <property type="entry name" value="PROTEIN_KINASE_ATP"/>
    <property type="match status" value="1"/>
</dbReference>
<dbReference type="HOGENOM" id="CLU_000288_181_20_1"/>
<keyword evidence="3" id="KW-0808">Transferase</keyword>
<keyword evidence="6 7" id="KW-0067">ATP-binding</keyword>
<dbReference type="GO" id="GO:0030154">
    <property type="term" value="P:cell differentiation"/>
    <property type="evidence" value="ECO:0007669"/>
    <property type="project" value="TreeGrafter"/>
</dbReference>
<feature type="domain" description="Protein kinase" evidence="9">
    <location>
        <begin position="38"/>
        <end position="320"/>
    </location>
</feature>
<dbReference type="Proteomes" id="UP000001070">
    <property type="component" value="Unassembled WGS sequence"/>
</dbReference>
<dbReference type="InterPro" id="IPR000719">
    <property type="entry name" value="Prot_kinase_dom"/>
</dbReference>
<dbReference type="InterPro" id="IPR017441">
    <property type="entry name" value="Protein_kinase_ATP_BS"/>
</dbReference>
<dbReference type="Pfam" id="PF00069">
    <property type="entry name" value="Pkinase"/>
    <property type="match status" value="1"/>
</dbReference>
<dbReference type="PANTHER" id="PTHR24057:SF0">
    <property type="entry name" value="PROTEIN KINASE SHAGGY-RELATED"/>
    <property type="match status" value="1"/>
</dbReference>
<dbReference type="GO" id="GO:0005634">
    <property type="term" value="C:nucleus"/>
    <property type="evidence" value="ECO:0007669"/>
    <property type="project" value="TreeGrafter"/>
</dbReference>
<dbReference type="STRING" id="7222.B4JA48"/>
<dbReference type="GO" id="GO:0005524">
    <property type="term" value="F:ATP binding"/>
    <property type="evidence" value="ECO:0007669"/>
    <property type="project" value="UniProtKB-UniRule"/>
</dbReference>
<evidence type="ECO:0000256" key="8">
    <source>
        <dbReference type="RuleBase" id="RU000304"/>
    </source>
</evidence>
<dbReference type="OrthoDB" id="272141at2759"/>
<dbReference type="SMR" id="B4JA48"/>
<evidence type="ECO:0000313" key="11">
    <source>
        <dbReference type="Proteomes" id="UP000001070"/>
    </source>
</evidence>
<keyword evidence="11" id="KW-1185">Reference proteome</keyword>
<dbReference type="OMA" id="CAHASYD"/>
<dbReference type="GO" id="GO:0004674">
    <property type="term" value="F:protein serine/threonine kinase activity"/>
    <property type="evidence" value="ECO:0007669"/>
    <property type="project" value="UniProtKB-KW"/>
</dbReference>
<dbReference type="EMBL" id="CH916368">
    <property type="protein sequence ID" value="EDW03722.1"/>
    <property type="molecule type" value="Genomic_DNA"/>
</dbReference>
<dbReference type="PROSITE" id="PS00108">
    <property type="entry name" value="PROTEIN_KINASE_ST"/>
    <property type="match status" value="1"/>
</dbReference>
<evidence type="ECO:0000313" key="10">
    <source>
        <dbReference type="EMBL" id="EDW03722.1"/>
    </source>
</evidence>
<evidence type="ECO:0000256" key="6">
    <source>
        <dbReference type="ARBA" id="ARBA00022840"/>
    </source>
</evidence>
<evidence type="ECO:0000256" key="4">
    <source>
        <dbReference type="ARBA" id="ARBA00022741"/>
    </source>
</evidence>
<organism evidence="11">
    <name type="scientific">Drosophila grimshawi</name>
    <name type="common">Hawaiian fruit fly</name>
    <name type="synonym">Idiomyia grimshawi</name>
    <dbReference type="NCBI Taxonomy" id="7222"/>
    <lineage>
        <taxon>Eukaryota</taxon>
        <taxon>Metazoa</taxon>
        <taxon>Ecdysozoa</taxon>
        <taxon>Arthropoda</taxon>
        <taxon>Hexapoda</taxon>
        <taxon>Insecta</taxon>
        <taxon>Pterygota</taxon>
        <taxon>Neoptera</taxon>
        <taxon>Endopterygota</taxon>
        <taxon>Diptera</taxon>
        <taxon>Brachycera</taxon>
        <taxon>Muscomorpha</taxon>
        <taxon>Ephydroidea</taxon>
        <taxon>Drosophilidae</taxon>
        <taxon>Drosophila</taxon>
        <taxon>Hawaiian Drosophila</taxon>
    </lineage>
</organism>
<keyword evidence="5" id="KW-0418">Kinase</keyword>
<dbReference type="GO" id="GO:0007165">
    <property type="term" value="P:signal transduction"/>
    <property type="evidence" value="ECO:0007669"/>
    <property type="project" value="TreeGrafter"/>
</dbReference>
<dbReference type="SMART" id="SM00220">
    <property type="entry name" value="S_TKc"/>
    <property type="match status" value="1"/>
</dbReference>
<dbReference type="FunFam" id="1.10.510.10:FF:000624">
    <property type="entry name" value="Mitogen-activated protein kinase"/>
    <property type="match status" value="1"/>
</dbReference>
<dbReference type="PROSITE" id="PS50011">
    <property type="entry name" value="PROTEIN_KINASE_DOM"/>
    <property type="match status" value="1"/>
</dbReference>
<dbReference type="InterPro" id="IPR039192">
    <property type="entry name" value="STKc_GSK3"/>
</dbReference>
<dbReference type="InterPro" id="IPR011009">
    <property type="entry name" value="Kinase-like_dom_sf"/>
</dbReference>
<evidence type="ECO:0000256" key="2">
    <source>
        <dbReference type="ARBA" id="ARBA00022527"/>
    </source>
</evidence>
<dbReference type="PANTHER" id="PTHR24057">
    <property type="entry name" value="GLYCOGEN SYNTHASE KINASE-3 ALPHA"/>
    <property type="match status" value="1"/>
</dbReference>
<dbReference type="eggNOG" id="KOG0658">
    <property type="taxonomic scope" value="Eukaryota"/>
</dbReference>
<dbReference type="CDD" id="cd14137">
    <property type="entry name" value="STKc_GSK3"/>
    <property type="match status" value="1"/>
</dbReference>